<dbReference type="InterPro" id="IPR021417">
    <property type="entry name" value="DUF3060"/>
</dbReference>
<comment type="caution">
    <text evidence="3">The sequence shown here is derived from an EMBL/GenBank/DDBJ whole genome shotgun (WGS) entry which is preliminary data.</text>
</comment>
<proteinExistence type="predicted"/>
<keyword evidence="4" id="KW-1185">Reference proteome</keyword>
<evidence type="ECO:0000256" key="2">
    <source>
        <dbReference type="SAM" id="SignalP"/>
    </source>
</evidence>
<keyword evidence="2" id="KW-0732">Signal</keyword>
<feature type="region of interest" description="Disordered" evidence="1">
    <location>
        <begin position="169"/>
        <end position="189"/>
    </location>
</feature>
<feature type="region of interest" description="Disordered" evidence="1">
    <location>
        <begin position="26"/>
        <end position="71"/>
    </location>
</feature>
<dbReference type="Proteomes" id="UP001418444">
    <property type="component" value="Unassembled WGS sequence"/>
</dbReference>
<protein>
    <recommendedName>
        <fullName evidence="5">DUF3060 domain-containing protein</fullName>
    </recommendedName>
</protein>
<feature type="compositionally biased region" description="Polar residues" evidence="1">
    <location>
        <begin position="32"/>
        <end position="48"/>
    </location>
</feature>
<evidence type="ECO:0008006" key="5">
    <source>
        <dbReference type="Google" id="ProtNLM"/>
    </source>
</evidence>
<accession>A0ABP7NVN1</accession>
<evidence type="ECO:0000256" key="1">
    <source>
        <dbReference type="SAM" id="MobiDB-lite"/>
    </source>
</evidence>
<dbReference type="Pfam" id="PF11259">
    <property type="entry name" value="DUF3060"/>
    <property type="match status" value="1"/>
</dbReference>
<feature type="signal peptide" evidence="2">
    <location>
        <begin position="1"/>
        <end position="21"/>
    </location>
</feature>
<evidence type="ECO:0000313" key="4">
    <source>
        <dbReference type="Proteomes" id="UP001418444"/>
    </source>
</evidence>
<organism evidence="3 4">
    <name type="scientific">Gordonia caeni</name>
    <dbReference type="NCBI Taxonomy" id="1007097"/>
    <lineage>
        <taxon>Bacteria</taxon>
        <taxon>Bacillati</taxon>
        <taxon>Actinomycetota</taxon>
        <taxon>Actinomycetes</taxon>
        <taxon>Mycobacteriales</taxon>
        <taxon>Gordoniaceae</taxon>
        <taxon>Gordonia</taxon>
    </lineage>
</organism>
<evidence type="ECO:0000313" key="3">
    <source>
        <dbReference type="EMBL" id="GAA3954617.1"/>
    </source>
</evidence>
<feature type="chain" id="PRO_5047321441" description="DUF3060 domain-containing protein" evidence="2">
    <location>
        <begin position="22"/>
        <end position="189"/>
    </location>
</feature>
<name>A0ABP7NVN1_9ACTN</name>
<dbReference type="EMBL" id="BAAAZW010000003">
    <property type="protein sequence ID" value="GAA3954617.1"/>
    <property type="molecule type" value="Genomic_DNA"/>
</dbReference>
<gene>
    <name evidence="3" type="ORF">GCM10022231_11340</name>
</gene>
<sequence>MHMTRKSALVAGAVAAALALAGCGDDGDSGPDTVTVTSTPQAAQSPTHADSMAGGDSGQRSGGDYTAADDQTVRITQTPASVRCTGGEVIVAVPSAQVAITGNCDDLKIESSGGTITAENVDDLDITGSGNTVTAGVVDDLDIDGDDNSVTAQRIDDVDLNGNANTVAYREGSPEIDDEGSGNTVGAGG</sequence>
<dbReference type="PROSITE" id="PS51257">
    <property type="entry name" value="PROKAR_LIPOPROTEIN"/>
    <property type="match status" value="1"/>
</dbReference>
<reference evidence="4" key="1">
    <citation type="journal article" date="2019" name="Int. J. Syst. Evol. Microbiol.">
        <title>The Global Catalogue of Microorganisms (GCM) 10K type strain sequencing project: providing services to taxonomists for standard genome sequencing and annotation.</title>
        <authorList>
            <consortium name="The Broad Institute Genomics Platform"/>
            <consortium name="The Broad Institute Genome Sequencing Center for Infectious Disease"/>
            <person name="Wu L."/>
            <person name="Ma J."/>
        </authorList>
    </citation>
    <scope>NUCLEOTIDE SEQUENCE [LARGE SCALE GENOMIC DNA]</scope>
    <source>
        <strain evidence="4">JCM 16923</strain>
    </source>
</reference>